<evidence type="ECO:0000256" key="6">
    <source>
        <dbReference type="HAMAP-Rule" id="MF_01894"/>
    </source>
</evidence>
<feature type="coiled-coil region" evidence="6">
    <location>
        <begin position="870"/>
        <end position="907"/>
    </location>
</feature>
<keyword evidence="5 6" id="KW-0238">DNA-binding</keyword>
<gene>
    <name evidence="6 9" type="primary">smc</name>
    <name evidence="8" type="ORF">BGI27_02295</name>
    <name evidence="9" type="ORF">CGU29_01870</name>
</gene>
<dbReference type="EMBL" id="MDUX01000004">
    <property type="protein sequence ID" value="KAF7600557.1"/>
    <property type="molecule type" value="Genomic_DNA"/>
</dbReference>
<dbReference type="GO" id="GO:0003677">
    <property type="term" value="F:DNA binding"/>
    <property type="evidence" value="ECO:0007669"/>
    <property type="project" value="UniProtKB-UniRule"/>
</dbReference>
<dbReference type="Proteomes" id="UP000216107">
    <property type="component" value="Unassembled WGS sequence"/>
</dbReference>
<dbReference type="GO" id="GO:0007059">
    <property type="term" value="P:chromosome segregation"/>
    <property type="evidence" value="ECO:0007669"/>
    <property type="project" value="UniProtKB-UniRule"/>
</dbReference>
<dbReference type="GO" id="GO:0007062">
    <property type="term" value="P:sister chromatid cohesion"/>
    <property type="evidence" value="ECO:0007669"/>
    <property type="project" value="InterPro"/>
</dbReference>
<feature type="binding site" evidence="6">
    <location>
        <begin position="32"/>
        <end position="39"/>
    </location>
    <ligand>
        <name>ATP</name>
        <dbReference type="ChEBI" id="CHEBI:30616"/>
    </ligand>
</feature>
<dbReference type="Pfam" id="PF02463">
    <property type="entry name" value="SMC_N"/>
    <property type="match status" value="1"/>
</dbReference>
<evidence type="ECO:0000313" key="11">
    <source>
        <dbReference type="Proteomes" id="UP000623509"/>
    </source>
</evidence>
<dbReference type="PANTHER" id="PTHR43977">
    <property type="entry name" value="STRUCTURAL MAINTENANCE OF CHROMOSOMES PROTEIN 3"/>
    <property type="match status" value="1"/>
</dbReference>
<organism evidence="9 10">
    <name type="scientific">Candidatus Dactylopiibacterium carminicum</name>
    <dbReference type="NCBI Taxonomy" id="857335"/>
    <lineage>
        <taxon>Bacteria</taxon>
        <taxon>Pseudomonadati</taxon>
        <taxon>Pseudomonadota</taxon>
        <taxon>Betaproteobacteria</taxon>
        <taxon>Rhodocyclales</taxon>
        <taxon>Rhodocyclaceae</taxon>
        <taxon>Candidatus Dactylopiibacterium</taxon>
    </lineage>
</organism>
<keyword evidence="11" id="KW-1185">Reference proteome</keyword>
<dbReference type="InterPro" id="IPR011890">
    <property type="entry name" value="SMC_prok"/>
</dbReference>
<dbReference type="InterPro" id="IPR003395">
    <property type="entry name" value="RecF/RecN/SMC_N"/>
</dbReference>
<accession>A0A272EXW9</accession>
<evidence type="ECO:0000259" key="7">
    <source>
        <dbReference type="Pfam" id="PF02463"/>
    </source>
</evidence>
<reference evidence="8 11" key="1">
    <citation type="submission" date="2016-08" db="EMBL/GenBank/DDBJ databases">
        <title>Candidatus Dactylopiibacterium carminicum genome sequence.</title>
        <authorList>
            <person name="Ramirez-Puebla S.T."/>
            <person name="Ormeno-Orrillo E."/>
            <person name="Vera-Ponce De Leon A."/>
            <person name="Luis L."/>
            <person name="Sanchez-Flores A."/>
            <person name="Monica R."/>
            <person name="Martinez-Romero E."/>
        </authorList>
    </citation>
    <scope>NUCLEOTIDE SEQUENCE [LARGE SCALE GENOMIC DNA]</scope>
    <source>
        <strain evidence="8">END1</strain>
    </source>
</reference>
<comment type="caution">
    <text evidence="9">The sequence shown here is derived from an EMBL/GenBank/DDBJ whole genome shotgun (WGS) entry which is preliminary data.</text>
</comment>
<dbReference type="CDD" id="cd03278">
    <property type="entry name" value="ABC_SMC_barmotin"/>
    <property type="match status" value="1"/>
</dbReference>
<dbReference type="Gene3D" id="3.40.50.300">
    <property type="entry name" value="P-loop containing nucleotide triphosphate hydrolases"/>
    <property type="match status" value="2"/>
</dbReference>
<dbReference type="InterPro" id="IPR027417">
    <property type="entry name" value="P-loop_NTPase"/>
</dbReference>
<feature type="coiled-coil region" evidence="6">
    <location>
        <begin position="777"/>
        <end position="846"/>
    </location>
</feature>
<comment type="domain">
    <text evidence="6">Contains large globular domains required for ATP hydrolysis at each terminus and a third globular domain forming a flexible hinge near the middle of the molecule. These domains are separated by coiled-coil structures.</text>
</comment>
<comment type="function">
    <text evidence="6">Required for chromosome condensation and partitioning.</text>
</comment>
<dbReference type="SUPFAM" id="SSF52540">
    <property type="entry name" value="P-loop containing nucleoside triphosphate hydrolases"/>
    <property type="match status" value="1"/>
</dbReference>
<keyword evidence="2 6" id="KW-0547">Nucleotide-binding</keyword>
<comment type="subunit">
    <text evidence="6">Homodimer.</text>
</comment>
<name>A0A272EXW9_9RHOO</name>
<feature type="coiled-coil region" evidence="6">
    <location>
        <begin position="405"/>
        <end position="499"/>
    </location>
</feature>
<dbReference type="EMBL" id="NMRN01000003">
    <property type="protein sequence ID" value="PAS94951.1"/>
    <property type="molecule type" value="Genomic_DNA"/>
</dbReference>
<dbReference type="Proteomes" id="UP000623509">
    <property type="component" value="Unassembled WGS sequence"/>
</dbReference>
<dbReference type="RefSeq" id="WP_095523314.1">
    <property type="nucleotide sequence ID" value="NZ_MDUX01000004.1"/>
</dbReference>
<evidence type="ECO:0000256" key="3">
    <source>
        <dbReference type="ARBA" id="ARBA00022840"/>
    </source>
</evidence>
<dbReference type="HAMAP" id="MF_01894">
    <property type="entry name" value="Smc_prok"/>
    <property type="match status" value="1"/>
</dbReference>
<evidence type="ECO:0000256" key="2">
    <source>
        <dbReference type="ARBA" id="ARBA00022741"/>
    </source>
</evidence>
<feature type="domain" description="RecF/RecN/SMC N-terminal" evidence="7">
    <location>
        <begin position="3"/>
        <end position="1153"/>
    </location>
</feature>
<comment type="similarity">
    <text evidence="6">Belongs to the SMC family.</text>
</comment>
<comment type="subcellular location">
    <subcellularLocation>
        <location evidence="6">Cytoplasm</location>
    </subcellularLocation>
</comment>
<keyword evidence="4 6" id="KW-0175">Coiled coil</keyword>
<protein>
    <recommendedName>
        <fullName evidence="6">Chromosome partition protein Smc</fullName>
    </recommendedName>
</protein>
<evidence type="ECO:0000313" key="8">
    <source>
        <dbReference type="EMBL" id="KAF7600557.1"/>
    </source>
</evidence>
<keyword evidence="1 6" id="KW-0963">Cytoplasm</keyword>
<dbReference type="NCBIfam" id="TIGR02168">
    <property type="entry name" value="SMC_prok_B"/>
    <property type="match status" value="1"/>
</dbReference>
<dbReference type="OrthoDB" id="9808768at2"/>
<keyword evidence="3 6" id="KW-0067">ATP-binding</keyword>
<feature type="coiled-coil region" evidence="6">
    <location>
        <begin position="686"/>
        <end position="742"/>
    </location>
</feature>
<evidence type="ECO:0000313" key="10">
    <source>
        <dbReference type="Proteomes" id="UP000216107"/>
    </source>
</evidence>
<evidence type="ECO:0000256" key="5">
    <source>
        <dbReference type="ARBA" id="ARBA00023125"/>
    </source>
</evidence>
<evidence type="ECO:0000256" key="4">
    <source>
        <dbReference type="ARBA" id="ARBA00023054"/>
    </source>
</evidence>
<proteinExistence type="inferred from homology"/>
<evidence type="ECO:0000313" key="9">
    <source>
        <dbReference type="EMBL" id="PAS94951.1"/>
    </source>
</evidence>
<dbReference type="PIRSF" id="PIRSF005719">
    <property type="entry name" value="SMC"/>
    <property type="match status" value="1"/>
</dbReference>
<dbReference type="GO" id="GO:0005737">
    <property type="term" value="C:cytoplasm"/>
    <property type="evidence" value="ECO:0007669"/>
    <property type="project" value="UniProtKB-SubCell"/>
</dbReference>
<evidence type="ECO:0000256" key="1">
    <source>
        <dbReference type="ARBA" id="ARBA00022490"/>
    </source>
</evidence>
<sequence>MRLSKLKLAGFKSFVDATTILAPGQLVGIVGPNGCGKSNVIDAVRWVLGESRASALRGESMQDVIFNGSTTRKPVSRASVEMIFDNAEGRAAGQWSQYAEISVKRQVDRNGGSDYFINNVAVRRKDVIDLFLGTGLGPRAYAIIEQGMISRVIEARPEEVRAFLEEAAGITRYKERRRETEGRLADARDNLARVEDIRAELTQQIGRLETQAELARRYKELSSQLSQRQVLLWRYKHTAAQGELTRLAETIAQTQTHVEACNQQVVELDTGITLAREAQHVGNEALNAAQGDLYAINTEISRIEAELRNLHDTHARLSQRGQQLLAEETQWRERLGTAEAQHEHWALLGEQAQERLEIALTQVAEAEEGLPEADAAWRDALAAQESARRAVAQVEQQLRVEDTRRQSVERALGALTQRRERLERERAGLHAEDEAVLRTLEAELGELVARAQHDEARLHELQARQAERQAAQQDAQQALQQAGRELTEMRARLDALRGLQASLRDQGDLAGWLAAAGLGGEAPAWQALQVEAGWELAVEAVLRERVSAIGPLAGTLETVLDDPAPATLTLLREGSPGKPGAPPFDAPLLEEHVRCQRADLLPHLRHWLDGVYAVPSLTPWLAGGQLLPAGVTLVTPAGQLLDAGALTLFAPDARTHGAIERQREIELLEQALMPAEARHQAAKDVVDGLLAELRGLQEALAAGRRELQLSQQARHERQLALVKAQQAQARQVERLAQLATEAAEIQSQEGLEQAQLEEIAESAARAEATQETLGMQAEEAAERCAGAEVRLRTAREMLAAAQRGRHDAELAAREGNARQEEARRNAALAQAQLEKLAVERERIEGEQGSLDDQALLTSRQTALDLRQGREATLARRREEQEAQARQLREMEAARTQAEQALTPLREQLGELRLAHQAAELGAQQAAERLGELGAELMALDDSVMAEIRETALSREVSRLTREIAEMGAVNLAALAELESARERKGFLDRQFDDLMSAIGTLEDAIRRIDRDTRSQLQETYNTVNRHFGELFPRLFGGGQAQLVLTGEDLLDAGVQIIAQPPGKKNASIHLLSGGEKALTAIALVFAMFQLNPAPFCMLDEVDAPLDDANTERYCRMVQHMSSVTQFIFISHSKITMEMAQQLVGVTMQEQGVSRVVEVDMDEALRLAQPAAA</sequence>
<dbReference type="AlphaFoldDB" id="A0A272EXW9"/>
<dbReference type="InterPro" id="IPR024704">
    <property type="entry name" value="SMC"/>
</dbReference>
<feature type="coiled-coil region" evidence="6">
    <location>
        <begin position="170"/>
        <end position="211"/>
    </location>
</feature>
<dbReference type="GO" id="GO:0016887">
    <property type="term" value="F:ATP hydrolysis activity"/>
    <property type="evidence" value="ECO:0007669"/>
    <property type="project" value="InterPro"/>
</dbReference>
<reference evidence="9 10" key="2">
    <citation type="submission" date="2017-07" db="EMBL/GenBank/DDBJ databases">
        <title>Candidatus Dactylopiibacterium carminicum, a nitrogen-fixing symbiont of the cochineal insect Dactylopius coccus and Dactylopius opuntiae (Hemiptera: Coccoidea: Dactylopiidae).</title>
        <authorList>
            <person name="Vera A."/>
        </authorList>
    </citation>
    <scope>NUCLEOTIDE SEQUENCE [LARGE SCALE GENOMIC DNA]</scope>
    <source>
        <strain evidence="9 10">NFDCM</strain>
    </source>
</reference>
<dbReference type="GO" id="GO:0030261">
    <property type="term" value="P:chromosome condensation"/>
    <property type="evidence" value="ECO:0007669"/>
    <property type="project" value="InterPro"/>
</dbReference>
<dbReference type="GO" id="GO:0005524">
    <property type="term" value="F:ATP binding"/>
    <property type="evidence" value="ECO:0007669"/>
    <property type="project" value="UniProtKB-UniRule"/>
</dbReference>
<dbReference type="GO" id="GO:0006260">
    <property type="term" value="P:DNA replication"/>
    <property type="evidence" value="ECO:0007669"/>
    <property type="project" value="UniProtKB-UniRule"/>
</dbReference>